<evidence type="ECO:0000313" key="2">
    <source>
        <dbReference type="WBParaSite" id="PS1159_v2.g2840.t1"/>
    </source>
</evidence>
<sequence length="233" mass="27057">MMRQLWLWTFLVSCILTSSFTVNGLHLSPINGIQFLVETVRQCSCKEVQQCFHSVWGEMNCAYRNGYSPIHRVEGRGLEFLDKCSAEKIQNSCSNEENKDIPINDFAYVQTKYLENRDDQLCFNQNMIKCFENFSCDIVYHNIVLKNIYNECSKELAKYTIESMSKHPEMTAADIEKVKMEYVEKYNGTFVDDEIVADNENVVAGSKDYSNNKAGNIFNIVTIVYFLVFYFML</sequence>
<dbReference type="WBParaSite" id="PS1159_v2.g2840.t1">
    <property type="protein sequence ID" value="PS1159_v2.g2840.t1"/>
    <property type="gene ID" value="PS1159_v2.g2840"/>
</dbReference>
<organism evidence="1 2">
    <name type="scientific">Panagrolaimus sp. PS1159</name>
    <dbReference type="NCBI Taxonomy" id="55785"/>
    <lineage>
        <taxon>Eukaryota</taxon>
        <taxon>Metazoa</taxon>
        <taxon>Ecdysozoa</taxon>
        <taxon>Nematoda</taxon>
        <taxon>Chromadorea</taxon>
        <taxon>Rhabditida</taxon>
        <taxon>Tylenchina</taxon>
        <taxon>Panagrolaimomorpha</taxon>
        <taxon>Panagrolaimoidea</taxon>
        <taxon>Panagrolaimidae</taxon>
        <taxon>Panagrolaimus</taxon>
    </lineage>
</organism>
<protein>
    <submittedName>
        <fullName evidence="2">Uncharacterized protein</fullName>
    </submittedName>
</protein>
<evidence type="ECO:0000313" key="1">
    <source>
        <dbReference type="Proteomes" id="UP000887580"/>
    </source>
</evidence>
<name>A0AC35G8S5_9BILA</name>
<accession>A0AC35G8S5</accession>
<reference evidence="2" key="1">
    <citation type="submission" date="2022-11" db="UniProtKB">
        <authorList>
            <consortium name="WormBaseParasite"/>
        </authorList>
    </citation>
    <scope>IDENTIFICATION</scope>
</reference>
<dbReference type="Proteomes" id="UP000887580">
    <property type="component" value="Unplaced"/>
</dbReference>
<proteinExistence type="predicted"/>